<dbReference type="InParanoid" id="A0A1Y2LZJ2"/>
<evidence type="ECO:0000313" key="1">
    <source>
        <dbReference type="EMBL" id="OSS49211.1"/>
    </source>
</evidence>
<reference evidence="1 2" key="1">
    <citation type="journal article" date="2017" name="Genome Announc.">
        <title>Genome sequence of the saprophytic ascomycete Epicoccum nigrum ICMP 19927 strain isolated from New Zealand.</title>
        <authorList>
            <person name="Fokin M."/>
            <person name="Fleetwood D."/>
            <person name="Weir B.S."/>
            <person name="Villas-Boas S.G."/>
        </authorList>
    </citation>
    <scope>NUCLEOTIDE SEQUENCE [LARGE SCALE GENOMIC DNA]</scope>
    <source>
        <strain evidence="1 2">ICMP 19927</strain>
    </source>
</reference>
<evidence type="ECO:0000313" key="2">
    <source>
        <dbReference type="Proteomes" id="UP000193240"/>
    </source>
</evidence>
<gene>
    <name evidence="1" type="ORF">B5807_05722</name>
</gene>
<sequence length="148" mass="17400">MSSFFPASPKNIMRQHLCLKKKSLSMATCSKLRSLWLKYDPRFLMSLARKLREEDYTDLSKTRLLQSMFLSFLLLYNLFIRHLTAYMSQKNQAKRLWSGLHSLWLKRITESLMFPALWINQLSTSKPGSAIMSKHLLLELMSFYLASL</sequence>
<dbReference type="EMBL" id="KZ107844">
    <property type="protein sequence ID" value="OSS49211.1"/>
    <property type="molecule type" value="Genomic_DNA"/>
</dbReference>
<dbReference type="Proteomes" id="UP000193240">
    <property type="component" value="Unassembled WGS sequence"/>
</dbReference>
<keyword evidence="2" id="KW-1185">Reference proteome</keyword>
<organism evidence="1 2">
    <name type="scientific">Epicoccum nigrum</name>
    <name type="common">Soil fungus</name>
    <name type="synonym">Epicoccum purpurascens</name>
    <dbReference type="NCBI Taxonomy" id="105696"/>
    <lineage>
        <taxon>Eukaryota</taxon>
        <taxon>Fungi</taxon>
        <taxon>Dikarya</taxon>
        <taxon>Ascomycota</taxon>
        <taxon>Pezizomycotina</taxon>
        <taxon>Dothideomycetes</taxon>
        <taxon>Pleosporomycetidae</taxon>
        <taxon>Pleosporales</taxon>
        <taxon>Pleosporineae</taxon>
        <taxon>Didymellaceae</taxon>
        <taxon>Epicoccum</taxon>
    </lineage>
</organism>
<dbReference type="AlphaFoldDB" id="A0A1Y2LZJ2"/>
<protein>
    <submittedName>
        <fullName evidence="1">Uncharacterized protein</fullName>
    </submittedName>
</protein>
<name>A0A1Y2LZJ2_EPING</name>
<proteinExistence type="predicted"/>
<accession>A0A1Y2LZJ2</accession>